<sequence length="151" mass="16154">MAVLLQPVCWSNETSCLGKRPRQSPRRRLPSVFAGLAAMMTAEDGMSLDKQLRRWWWQDAGLPEHLLKGSLFHQVVAAADLLAPVLKQCSYHCAVLPNLCHNLPHHASTQLPRSGDGSSSGVGAKGVPTLVACCHRGGGEVGVRLGGTVPN</sequence>
<reference evidence="1" key="1">
    <citation type="journal article" date="2003" name="Science">
        <title>In-depth view of structure, activity, and evolution of rice chromosome 10.</title>
        <authorList>
            <consortium name="Rice Chromosome 10 Sequencing Consortium"/>
        </authorList>
    </citation>
    <scope>NUCLEOTIDE SEQUENCE [LARGE SCALE GENOMIC DNA]</scope>
</reference>
<evidence type="ECO:0000313" key="1">
    <source>
        <dbReference type="EMBL" id="AAP53875.1"/>
    </source>
</evidence>
<reference evidence="1" key="2">
    <citation type="submission" date="2003-05" db="EMBL/GenBank/DDBJ databases">
        <authorList>
            <person name="Buell C.R."/>
            <person name="Wing R.A."/>
            <person name="McCombie W.R."/>
            <person name="Messing J."/>
            <person name="Yuan Q."/>
            <person name="Ouyang S."/>
        </authorList>
    </citation>
    <scope>NUCLEOTIDE SEQUENCE</scope>
</reference>
<protein>
    <submittedName>
        <fullName evidence="1">Uncharacterized protein</fullName>
    </submittedName>
</protein>
<gene>
    <name evidence="1" type="ordered locus">LOC_Os10g29300</name>
</gene>
<name>Q7XEB5_ORYSJ</name>
<accession>Q7XEB5</accession>
<dbReference type="AlphaFoldDB" id="Q7XEB5"/>
<proteinExistence type="predicted"/>
<organism evidence="1">
    <name type="scientific">Oryza sativa subsp. japonica</name>
    <name type="common">Rice</name>
    <dbReference type="NCBI Taxonomy" id="39947"/>
    <lineage>
        <taxon>Eukaryota</taxon>
        <taxon>Viridiplantae</taxon>
        <taxon>Streptophyta</taxon>
        <taxon>Embryophyta</taxon>
        <taxon>Tracheophyta</taxon>
        <taxon>Spermatophyta</taxon>
        <taxon>Magnoliopsida</taxon>
        <taxon>Liliopsida</taxon>
        <taxon>Poales</taxon>
        <taxon>Poaceae</taxon>
        <taxon>BOP clade</taxon>
        <taxon>Oryzoideae</taxon>
        <taxon>Oryzeae</taxon>
        <taxon>Oryzinae</taxon>
        <taxon>Oryza</taxon>
        <taxon>Oryza sativa</taxon>
    </lineage>
</organism>
<reference evidence="1" key="3">
    <citation type="submission" date="2006-07" db="EMBL/GenBank/DDBJ databases">
        <authorList>
            <person name="Buell R."/>
        </authorList>
    </citation>
    <scope>NUCLEOTIDE SEQUENCE</scope>
</reference>
<dbReference type="EMBL" id="DP000086">
    <property type="protein sequence ID" value="AAP53875.1"/>
    <property type="molecule type" value="Genomic_DNA"/>
</dbReference>